<reference evidence="3 4" key="1">
    <citation type="submission" date="2018-08" db="EMBL/GenBank/DDBJ databases">
        <title>Murine metabolic-syndrome-specific gut microbial biobank.</title>
        <authorList>
            <person name="Liu C."/>
        </authorList>
    </citation>
    <scope>NUCLEOTIDE SEQUENCE [LARGE SCALE GENOMIC DNA]</scope>
    <source>
        <strain evidence="3 4">583</strain>
    </source>
</reference>
<feature type="transmembrane region" description="Helical" evidence="1">
    <location>
        <begin position="284"/>
        <end position="305"/>
    </location>
</feature>
<keyword evidence="1" id="KW-0472">Membrane</keyword>
<keyword evidence="3" id="KW-0645">Protease</keyword>
<keyword evidence="4" id="KW-1185">Reference proteome</keyword>
<dbReference type="EMBL" id="QXXA01000001">
    <property type="protein sequence ID" value="NBI05433.1"/>
    <property type="molecule type" value="Genomic_DNA"/>
</dbReference>
<dbReference type="OrthoDB" id="2035856at2"/>
<dbReference type="PANTHER" id="PTHR43592">
    <property type="entry name" value="CAAX AMINO TERMINAL PROTEASE"/>
    <property type="match status" value="1"/>
</dbReference>
<feature type="transmembrane region" description="Helical" evidence="1">
    <location>
        <begin position="12"/>
        <end position="30"/>
    </location>
</feature>
<feature type="domain" description="CAAX prenyl protease 2/Lysostaphin resistance protein A-like" evidence="2">
    <location>
        <begin position="121"/>
        <end position="207"/>
    </location>
</feature>
<evidence type="ECO:0000259" key="2">
    <source>
        <dbReference type="Pfam" id="PF02517"/>
    </source>
</evidence>
<sequence length="306" mass="34244">MEKINRPKILETNIFYLIIAILLLTIGGMAQSYELFSGLIITEYILILLPVIIYLKIKKYNIKEVLRLNKIKLKDGLLIVLITILIYPLGTFLNSIMLIIISLFSELKPNPIPTPTSSSFYLLGLFIIAVTPGICEEFMFRGFIMKSYEGKGYKKAIFISALLFGVFHFNIQNLLGPMFLGVVFGFIVYRTNSLVSGIIAHTTNNAVAWSLTYLLGNIDAVTESAGGVSPNVSETTALLASSFLLLGISFFTGAIALFLYKKLSINKKVEIENFEENNLEKKGFFQYIPIIITFVGFIILNILAYK</sequence>
<keyword evidence="1" id="KW-1133">Transmembrane helix</keyword>
<comment type="caution">
    <text evidence="3">The sequence shown here is derived from an EMBL/GenBank/DDBJ whole genome shotgun (WGS) entry which is preliminary data.</text>
</comment>
<keyword evidence="3" id="KW-0378">Hydrolase</keyword>
<dbReference type="Proteomes" id="UP000467132">
    <property type="component" value="Unassembled WGS sequence"/>
</dbReference>
<dbReference type="InterPro" id="IPR003675">
    <property type="entry name" value="Rce1/LyrA-like_dom"/>
</dbReference>
<dbReference type="GO" id="GO:0006508">
    <property type="term" value="P:proteolysis"/>
    <property type="evidence" value="ECO:0007669"/>
    <property type="project" value="UniProtKB-KW"/>
</dbReference>
<feature type="transmembrane region" description="Helical" evidence="1">
    <location>
        <begin position="121"/>
        <end position="144"/>
    </location>
</feature>
<feature type="transmembrane region" description="Helical" evidence="1">
    <location>
        <begin position="36"/>
        <end position="55"/>
    </location>
</feature>
<keyword evidence="1" id="KW-0812">Transmembrane</keyword>
<protein>
    <submittedName>
        <fullName evidence="3">CPBP family intramembrane metalloprotease</fullName>
    </submittedName>
</protein>
<proteinExistence type="predicted"/>
<dbReference type="GO" id="GO:0008237">
    <property type="term" value="F:metallopeptidase activity"/>
    <property type="evidence" value="ECO:0007669"/>
    <property type="project" value="UniProtKB-KW"/>
</dbReference>
<organism evidence="3 4">
    <name type="scientific">Senegalia massiliensis</name>
    <dbReference type="NCBI Taxonomy" id="1720316"/>
    <lineage>
        <taxon>Bacteria</taxon>
        <taxon>Bacillati</taxon>
        <taxon>Bacillota</taxon>
        <taxon>Clostridia</taxon>
        <taxon>Eubacteriales</taxon>
        <taxon>Clostridiaceae</taxon>
        <taxon>Senegalia</taxon>
    </lineage>
</organism>
<dbReference type="GO" id="GO:0004175">
    <property type="term" value="F:endopeptidase activity"/>
    <property type="evidence" value="ECO:0007669"/>
    <property type="project" value="UniProtKB-ARBA"/>
</dbReference>
<evidence type="ECO:0000313" key="4">
    <source>
        <dbReference type="Proteomes" id="UP000467132"/>
    </source>
</evidence>
<dbReference type="Pfam" id="PF02517">
    <property type="entry name" value="Rce1-like"/>
    <property type="match status" value="1"/>
</dbReference>
<dbReference type="GO" id="GO:0080120">
    <property type="term" value="P:CAAX-box protein maturation"/>
    <property type="evidence" value="ECO:0007669"/>
    <property type="project" value="UniProtKB-ARBA"/>
</dbReference>
<dbReference type="AlphaFoldDB" id="A0A845QYH0"/>
<evidence type="ECO:0000313" key="3">
    <source>
        <dbReference type="EMBL" id="NBI05433.1"/>
    </source>
</evidence>
<evidence type="ECO:0000256" key="1">
    <source>
        <dbReference type="SAM" id="Phobius"/>
    </source>
</evidence>
<feature type="transmembrane region" description="Helical" evidence="1">
    <location>
        <begin position="237"/>
        <end position="260"/>
    </location>
</feature>
<keyword evidence="3" id="KW-0482">Metalloprotease</keyword>
<dbReference type="PANTHER" id="PTHR43592:SF15">
    <property type="entry name" value="CAAX AMINO TERMINAL PROTEASE FAMILY PROTEIN"/>
    <property type="match status" value="1"/>
</dbReference>
<feature type="transmembrane region" description="Helical" evidence="1">
    <location>
        <begin position="76"/>
        <end position="101"/>
    </location>
</feature>
<feature type="transmembrane region" description="Helical" evidence="1">
    <location>
        <begin position="156"/>
        <end position="189"/>
    </location>
</feature>
<name>A0A845QYH0_9CLOT</name>
<dbReference type="RefSeq" id="WP_160195941.1">
    <property type="nucleotide sequence ID" value="NZ_QXXA01000001.1"/>
</dbReference>
<gene>
    <name evidence="3" type="ORF">D3Z33_01010</name>
</gene>
<accession>A0A845QYH0</accession>